<dbReference type="InterPro" id="IPR003615">
    <property type="entry name" value="HNH_nuc"/>
</dbReference>
<feature type="region of interest" description="Disordered" evidence="2">
    <location>
        <begin position="178"/>
        <end position="245"/>
    </location>
</feature>
<evidence type="ECO:0000256" key="1">
    <source>
        <dbReference type="SAM" id="Coils"/>
    </source>
</evidence>
<feature type="compositionally biased region" description="Polar residues" evidence="2">
    <location>
        <begin position="197"/>
        <end position="213"/>
    </location>
</feature>
<evidence type="ECO:0000256" key="2">
    <source>
        <dbReference type="SAM" id="MobiDB-lite"/>
    </source>
</evidence>
<feature type="compositionally biased region" description="Basic residues" evidence="2">
    <location>
        <begin position="1"/>
        <end position="10"/>
    </location>
</feature>
<dbReference type="Proteomes" id="UP001227543">
    <property type="component" value="Unassembled WGS sequence"/>
</dbReference>
<sequence length="485" mass="55236">MPSKKTKGAKGKSGEDKPAEALPYARSVTENEGNMANEDRETEKWKAKFTPLLHAYLSRKNPRTRPTIEQLDKLESFLTSETEHVQHTHYLGDLEQKLPLIKKIYESLPQPNHHKNLDTARFWSGLWALEVHSLKDIEARFEAIRSEKRKVRKLQEYLKALDDAAAKYPKLLRMFTKGKDQEKDSGGAQLGEGTPGDTASTATRKRPASTSEPLATPQKIPKKTAKETPQKTPKNTHNKAKSAEALKRDNERCIVTNMETPQVCHIIPFGLLNCEEALWPLLDAMQAWFGKEAVIKAQRILCEEDDDNIIDEPANMVCLNPHLHKWWADGRFMLKPRGPPYKEPVGDDGVATDLKTANQSNPRHSMSTRRAEKQPAERFRWCQEMTFHWLRKTGVHMTDRADFNCNPRDAFQPIDHKTLGATRLEPWELVVDGQLIKVYADREADLPSYDLLQLQANLLTAFSLTAAADPKLYESDDEDMDAFSY</sequence>
<evidence type="ECO:0000259" key="3">
    <source>
        <dbReference type="Pfam" id="PF13391"/>
    </source>
</evidence>
<keyword evidence="5" id="KW-1185">Reference proteome</keyword>
<gene>
    <name evidence="4" type="ORF">CTAM01_13935</name>
</gene>
<comment type="caution">
    <text evidence="4">The sequence shown here is derived from an EMBL/GenBank/DDBJ whole genome shotgun (WGS) entry which is preliminary data.</text>
</comment>
<proteinExistence type="predicted"/>
<evidence type="ECO:0000313" key="4">
    <source>
        <dbReference type="EMBL" id="KAK1481687.1"/>
    </source>
</evidence>
<dbReference type="EMBL" id="MLFU01000108">
    <property type="protein sequence ID" value="KAK1481687.1"/>
    <property type="molecule type" value="Genomic_DNA"/>
</dbReference>
<evidence type="ECO:0000313" key="5">
    <source>
        <dbReference type="Proteomes" id="UP001227543"/>
    </source>
</evidence>
<keyword evidence="1" id="KW-0175">Coiled coil</keyword>
<reference evidence="4 5" key="1">
    <citation type="submission" date="2016-10" db="EMBL/GenBank/DDBJ databases">
        <title>The genome sequence of Colletotrichum fioriniae PJ7.</title>
        <authorList>
            <person name="Baroncelli R."/>
        </authorList>
    </citation>
    <scope>NUCLEOTIDE SEQUENCE [LARGE SCALE GENOMIC DNA]</scope>
    <source>
        <strain evidence="4 5">Tom-12</strain>
    </source>
</reference>
<organism evidence="4 5">
    <name type="scientific">Colletotrichum tamarilloi</name>
    <dbReference type="NCBI Taxonomy" id="1209934"/>
    <lineage>
        <taxon>Eukaryota</taxon>
        <taxon>Fungi</taxon>
        <taxon>Dikarya</taxon>
        <taxon>Ascomycota</taxon>
        <taxon>Pezizomycotina</taxon>
        <taxon>Sordariomycetes</taxon>
        <taxon>Hypocreomycetidae</taxon>
        <taxon>Glomerellales</taxon>
        <taxon>Glomerellaceae</taxon>
        <taxon>Colletotrichum</taxon>
        <taxon>Colletotrichum acutatum species complex</taxon>
    </lineage>
</organism>
<feature type="region of interest" description="Disordered" evidence="2">
    <location>
        <begin position="343"/>
        <end position="372"/>
    </location>
</feature>
<dbReference type="RefSeq" id="XP_060375520.1">
    <property type="nucleotide sequence ID" value="XM_060529937.1"/>
</dbReference>
<feature type="region of interest" description="Disordered" evidence="2">
    <location>
        <begin position="1"/>
        <end position="43"/>
    </location>
</feature>
<dbReference type="GeneID" id="85414175"/>
<accession>A0ABQ9QQR2</accession>
<feature type="compositionally biased region" description="Polar residues" evidence="2">
    <location>
        <begin position="355"/>
        <end position="365"/>
    </location>
</feature>
<protein>
    <recommendedName>
        <fullName evidence="3">HNH nuclease domain-containing protein</fullName>
    </recommendedName>
</protein>
<feature type="coiled-coil region" evidence="1">
    <location>
        <begin position="134"/>
        <end position="164"/>
    </location>
</feature>
<feature type="domain" description="HNH nuclease" evidence="3">
    <location>
        <begin position="253"/>
        <end position="334"/>
    </location>
</feature>
<dbReference type="Pfam" id="PF13391">
    <property type="entry name" value="HNH_2"/>
    <property type="match status" value="1"/>
</dbReference>
<name>A0ABQ9QQR2_9PEZI</name>